<organism evidence="1 2">
    <name type="scientific">Saccharolobus shibatae</name>
    <dbReference type="NCBI Taxonomy" id="2286"/>
    <lineage>
        <taxon>Archaea</taxon>
        <taxon>Thermoproteota</taxon>
        <taxon>Thermoprotei</taxon>
        <taxon>Sulfolobales</taxon>
        <taxon>Sulfolobaceae</taxon>
        <taxon>Saccharolobus</taxon>
    </lineage>
</organism>
<evidence type="ECO:0000313" key="1">
    <source>
        <dbReference type="EMBL" id="QXJ32280.1"/>
    </source>
</evidence>
<dbReference type="AlphaFoldDB" id="A0A8F5GWQ6"/>
<dbReference type="Proteomes" id="UP000693941">
    <property type="component" value="Chromosome"/>
</dbReference>
<dbReference type="EMBL" id="CP077715">
    <property type="protein sequence ID" value="QXJ32280.1"/>
    <property type="molecule type" value="Genomic_DNA"/>
</dbReference>
<reference evidence="1" key="1">
    <citation type="journal article" date="2021" name="Environ. Microbiol.">
        <title>New insights into the diversity and evolution of the archaeal mobilome from three complete genomes of Saccharolobus shibatae.</title>
        <authorList>
            <person name="Medvedeva S."/>
            <person name="Brandt D."/>
            <person name="Cvirkaite-Krupovic V."/>
            <person name="Liu Y."/>
            <person name="Severinov K."/>
            <person name="Ishino S."/>
            <person name="Ishino Y."/>
            <person name="Prangishvili D."/>
            <person name="Kalinowski J."/>
            <person name="Krupovic M."/>
        </authorList>
    </citation>
    <scope>NUCLEOTIDE SEQUENCE</scope>
    <source>
        <strain evidence="1">BEU9</strain>
    </source>
</reference>
<accession>A0A8F5GWQ6</accession>
<name>A0A8F5GWQ6_9CREN</name>
<proteinExistence type="predicted"/>
<protein>
    <submittedName>
        <fullName evidence="1">Uncharacterized protein</fullName>
    </submittedName>
</protein>
<evidence type="ECO:0000313" key="2">
    <source>
        <dbReference type="Proteomes" id="UP000693941"/>
    </source>
</evidence>
<sequence>MKITGQICILTNLISPSYLLGTTYFTSNNRYEFCNRGKKKTIPEANKPNVIAVGNIKHIKDNLIQIY</sequence>
<gene>
    <name evidence="1" type="ORF">J5U21_01931</name>
</gene>